<organism evidence="3 4">
    <name type="scientific">Micromonospora olivasterospora</name>
    <dbReference type="NCBI Taxonomy" id="1880"/>
    <lineage>
        <taxon>Bacteria</taxon>
        <taxon>Bacillati</taxon>
        <taxon>Actinomycetota</taxon>
        <taxon>Actinomycetes</taxon>
        <taxon>Micromonosporales</taxon>
        <taxon>Micromonosporaceae</taxon>
        <taxon>Micromonospora</taxon>
    </lineage>
</organism>
<evidence type="ECO:0008006" key="5">
    <source>
        <dbReference type="Google" id="ProtNLM"/>
    </source>
</evidence>
<feature type="chain" id="PRO_5022172466" description="Ig-like domain-containing protein" evidence="2">
    <location>
        <begin position="25"/>
        <end position="873"/>
    </location>
</feature>
<keyword evidence="2" id="KW-0732">Signal</keyword>
<dbReference type="AlphaFoldDB" id="A0A562IHJ1"/>
<dbReference type="Gene3D" id="1.10.1330.10">
    <property type="entry name" value="Dockerin domain"/>
    <property type="match status" value="1"/>
</dbReference>
<dbReference type="Proteomes" id="UP000319825">
    <property type="component" value="Unassembled WGS sequence"/>
</dbReference>
<feature type="compositionally biased region" description="Low complexity" evidence="1">
    <location>
        <begin position="448"/>
        <end position="464"/>
    </location>
</feature>
<comment type="caution">
    <text evidence="3">The sequence shown here is derived from an EMBL/GenBank/DDBJ whole genome shotgun (WGS) entry which is preliminary data.</text>
</comment>
<sequence>MRRARPLIGLAALCLVVPAAPAVAAAAAAPVTQPASAVYSVSGGELSAGQQGTVPFTVAASDYTPAGHGRVLVGFTLDAAPGSALDPGMIVVRSKSGPPPYVSVPWRADTPGSRSSFTVAALAPGGAYDVLIRSDKNTSGAYQLSAFLAGDANADFTVNQDDLVLIDSLAGTAYGAPTYSPWADVDRSGTINRLDRIAAALNLGAATRLRLTVENPLDEALPADALALTDVSPTGFNPASTPVTFSLSGAQFHADPAEMALTVNDHRVPADRIAVEQHRVSAASALTDGRNDLRFAGVDTLGRPLYHTATVWAGANTLRVDVVDEAGAPVTEPVNVRVSLTDDQDISVEHTTSTGQLTVPNVPSRTVLVKATASGNRHGLAGVYAGDGSVRVTLLGFAPPSTVDNNDFSQGTAGWNTGTAPVTITPHVEGIPGSASANGLSAQRGQRASAPPMTPAKPTATDAKVTPSSIVDNDLTLGTAGEGEQSVSRAFTTDEDVTAVRVRYRFITSEVPGGWFGSEFNDYFRISLRSQQGGGSAAEANSMNGLGLGQFDYGSGATGWRELTLPVDKAGDTIQVDLGVANVADDLFDSQVVVDFVEEVRDQIQPSLTWNNTAGGMDLRYTVDNGELKQAATIDVYWANGPGHANRLGTPIFSHSVPAGTAAGQHGPIRIAGNLLADNPAGATHLIAVASPSRVGALADVQVAFGANANAAALSAATIDIVKDSLRAAGQRTVTITSTARTPADQARAMFQNLTNAANPVSVNVANQLALYAAAGDAVVNRFVQQTQGMTLQQILANSATIRAAMEQEINNQGPQNVSRHCADPAVVNVADLGAGAFNATNGPLFVNAIRPRVTRFIDERATNNCYHIEITQ</sequence>
<proteinExistence type="predicted"/>
<dbReference type="EMBL" id="VLKE01000001">
    <property type="protein sequence ID" value="TWH70276.1"/>
    <property type="molecule type" value="Genomic_DNA"/>
</dbReference>
<reference evidence="3 4" key="1">
    <citation type="submission" date="2019-07" db="EMBL/GenBank/DDBJ databases">
        <title>R&amp;d 2014.</title>
        <authorList>
            <person name="Klenk H.-P."/>
        </authorList>
    </citation>
    <scope>NUCLEOTIDE SEQUENCE [LARGE SCALE GENOMIC DNA]</scope>
    <source>
        <strain evidence="3 4">DSM 43868</strain>
    </source>
</reference>
<dbReference type="GO" id="GO:0000272">
    <property type="term" value="P:polysaccharide catabolic process"/>
    <property type="evidence" value="ECO:0007669"/>
    <property type="project" value="InterPro"/>
</dbReference>
<evidence type="ECO:0000313" key="3">
    <source>
        <dbReference type="EMBL" id="TWH70276.1"/>
    </source>
</evidence>
<evidence type="ECO:0000256" key="1">
    <source>
        <dbReference type="SAM" id="MobiDB-lite"/>
    </source>
</evidence>
<evidence type="ECO:0000313" key="4">
    <source>
        <dbReference type="Proteomes" id="UP000319825"/>
    </source>
</evidence>
<dbReference type="RefSeq" id="WP_170286550.1">
    <property type="nucleotide sequence ID" value="NZ_BAAATQ010000139.1"/>
</dbReference>
<dbReference type="InterPro" id="IPR036439">
    <property type="entry name" value="Dockerin_dom_sf"/>
</dbReference>
<feature type="compositionally biased region" description="Polar residues" evidence="1">
    <location>
        <begin position="435"/>
        <end position="446"/>
    </location>
</feature>
<feature type="region of interest" description="Disordered" evidence="1">
    <location>
        <begin position="431"/>
        <end position="464"/>
    </location>
</feature>
<gene>
    <name evidence="3" type="ORF">JD77_05298</name>
</gene>
<keyword evidence="4" id="KW-1185">Reference proteome</keyword>
<name>A0A562IHJ1_MICOL</name>
<accession>A0A562IHJ1</accession>
<feature type="signal peptide" evidence="2">
    <location>
        <begin position="1"/>
        <end position="24"/>
    </location>
</feature>
<protein>
    <recommendedName>
        <fullName evidence="5">Ig-like domain-containing protein</fullName>
    </recommendedName>
</protein>
<evidence type="ECO:0000256" key="2">
    <source>
        <dbReference type="SAM" id="SignalP"/>
    </source>
</evidence>